<dbReference type="InterPro" id="IPR034743">
    <property type="entry name" value="RH1"/>
</dbReference>
<sequence>LFPHAVLSYKPDQYFTLADLNVQAATPADDSVKSLPDTPTITVLDVYDIAASIGKEFEAIIDRYGPDSVATLMPKVISVLEELEDFAQRFDSEGRELVALQLAVQRLELEKLDRVQDQSRSEKVRFLFFLYGSMLLHIPKYCRAVLSSSARLKICI</sequence>
<dbReference type="Pfam" id="PF09744">
    <property type="entry name" value="RH1"/>
    <property type="match status" value="1"/>
</dbReference>
<dbReference type="GO" id="GO:0031267">
    <property type="term" value="F:small GTPase binding"/>
    <property type="evidence" value="ECO:0007669"/>
    <property type="project" value="TreeGrafter"/>
</dbReference>
<keyword evidence="1" id="KW-0175">Coiled coil</keyword>
<dbReference type="GO" id="GO:0036064">
    <property type="term" value="C:ciliary basal body"/>
    <property type="evidence" value="ECO:0007669"/>
    <property type="project" value="TreeGrafter"/>
</dbReference>
<name>A0A183BD01_9TREM</name>
<evidence type="ECO:0000313" key="3">
    <source>
        <dbReference type="WBParaSite" id="ECPE_0001713001-mRNA-1"/>
    </source>
</evidence>
<protein>
    <submittedName>
        <fullName evidence="3">RH1 domain-containing protein</fullName>
    </submittedName>
</protein>
<organism evidence="3">
    <name type="scientific">Echinostoma caproni</name>
    <dbReference type="NCBI Taxonomy" id="27848"/>
    <lineage>
        <taxon>Eukaryota</taxon>
        <taxon>Metazoa</taxon>
        <taxon>Spiralia</taxon>
        <taxon>Lophotrochozoa</taxon>
        <taxon>Platyhelminthes</taxon>
        <taxon>Trematoda</taxon>
        <taxon>Digenea</taxon>
        <taxon>Plagiorchiida</taxon>
        <taxon>Echinostomata</taxon>
        <taxon>Echinostomatoidea</taxon>
        <taxon>Echinostomatidae</taxon>
        <taxon>Echinostoma</taxon>
    </lineage>
</organism>
<accession>A0A183BD01</accession>
<dbReference type="Gene3D" id="1.20.58.1770">
    <property type="match status" value="1"/>
</dbReference>
<dbReference type="InterPro" id="IPR051241">
    <property type="entry name" value="DZIP_RILPL"/>
</dbReference>
<dbReference type="GO" id="GO:0051959">
    <property type="term" value="F:dynein light intermediate chain binding"/>
    <property type="evidence" value="ECO:0007669"/>
    <property type="project" value="TreeGrafter"/>
</dbReference>
<dbReference type="CDD" id="cd14445">
    <property type="entry name" value="RILP-like"/>
    <property type="match status" value="1"/>
</dbReference>
<evidence type="ECO:0000256" key="1">
    <source>
        <dbReference type="ARBA" id="ARBA00023054"/>
    </source>
</evidence>
<dbReference type="AlphaFoldDB" id="A0A183BD01"/>
<dbReference type="GO" id="GO:0005737">
    <property type="term" value="C:cytoplasm"/>
    <property type="evidence" value="ECO:0007669"/>
    <property type="project" value="TreeGrafter"/>
</dbReference>
<dbReference type="PROSITE" id="PS51776">
    <property type="entry name" value="RH1"/>
    <property type="match status" value="1"/>
</dbReference>
<reference evidence="3" key="1">
    <citation type="submission" date="2016-06" db="UniProtKB">
        <authorList>
            <consortium name="WormBaseParasite"/>
        </authorList>
    </citation>
    <scope>IDENTIFICATION</scope>
</reference>
<dbReference type="GO" id="GO:0060271">
    <property type="term" value="P:cilium assembly"/>
    <property type="evidence" value="ECO:0007669"/>
    <property type="project" value="TreeGrafter"/>
</dbReference>
<evidence type="ECO:0000259" key="2">
    <source>
        <dbReference type="PROSITE" id="PS51776"/>
    </source>
</evidence>
<dbReference type="PANTHER" id="PTHR21502">
    <property type="entry name" value="ZINC FINGER PROTEIN DZIP1"/>
    <property type="match status" value="1"/>
</dbReference>
<proteinExistence type="predicted"/>
<feature type="domain" description="RH1" evidence="2">
    <location>
        <begin position="29"/>
        <end position="117"/>
    </location>
</feature>
<dbReference type="WBParaSite" id="ECPE_0001713001-mRNA-1">
    <property type="protein sequence ID" value="ECPE_0001713001-mRNA-1"/>
    <property type="gene ID" value="ECPE_0001713001"/>
</dbReference>
<dbReference type="PANTHER" id="PTHR21502:SF4">
    <property type="entry name" value="RILP-LIKE PROTEIN HOMOLOG"/>
    <property type="match status" value="1"/>
</dbReference>